<dbReference type="Proteomes" id="UP000076552">
    <property type="component" value="Unassembled WGS sequence"/>
</dbReference>
<reference evidence="8 9" key="1">
    <citation type="submission" date="2015-06" db="EMBL/GenBank/DDBJ databases">
        <title>Survival trade-offs in plant roots during colonization by closely related pathogenic and mutualistic fungi.</title>
        <authorList>
            <person name="Hacquard S."/>
            <person name="Kracher B."/>
            <person name="Hiruma K."/>
            <person name="Weinman A."/>
            <person name="Muench P."/>
            <person name="Garrido Oter R."/>
            <person name="Ver Loren van Themaat E."/>
            <person name="Dallerey J.-F."/>
            <person name="Damm U."/>
            <person name="Henrissat B."/>
            <person name="Lespinet O."/>
            <person name="Thon M."/>
            <person name="Kemen E."/>
            <person name="McHardy A.C."/>
            <person name="Schulze-Lefert P."/>
            <person name="O'Connell R.J."/>
        </authorList>
    </citation>
    <scope>NUCLEOTIDE SEQUENCE [LARGE SCALE GENOMIC DNA]</scope>
    <source>
        <strain evidence="8 9">0861</strain>
    </source>
</reference>
<evidence type="ECO:0000256" key="3">
    <source>
        <dbReference type="ARBA" id="ARBA00022989"/>
    </source>
</evidence>
<feature type="transmembrane region" description="Helical" evidence="6">
    <location>
        <begin position="143"/>
        <end position="165"/>
    </location>
</feature>
<evidence type="ECO:0000256" key="6">
    <source>
        <dbReference type="SAM" id="Phobius"/>
    </source>
</evidence>
<dbReference type="GO" id="GO:0016020">
    <property type="term" value="C:membrane"/>
    <property type="evidence" value="ECO:0007669"/>
    <property type="project" value="UniProtKB-SubCell"/>
</dbReference>
<feature type="domain" description="Rhodopsin" evidence="7">
    <location>
        <begin position="78"/>
        <end position="286"/>
    </location>
</feature>
<dbReference type="STRING" id="708197.A0A166LPA9"/>
<sequence>MFSRMGAAPAPEGVVPNLQYPQDALHTINLVSQIFSVTLVSVFMFLRLYAKAFVTPPMYIEDFFDTENSPRIRDGCSCVVHRFGGGFHAYEISKEDFENLRLTSILGLYADALVYGPTSFFVKLSLLLVVIRLFEQYRKTSLWTYAVIVFMVGYYLPVAIVKALMCRPVAGFWDATVEAVCFNQHAIFVADTAVSALTDMAVLSLPIPVTLTLKMSWTKRLRVIAMLSTGGLATAASIIRMILVVQLQKSDDESVSFIRFNLLGTVEVSIGIICGCLPSVNILFQRFFYISQNSSPETGDRSMEHIELNFFAGSKLQTQHFTTTESEPIFVPQETNPQEDYFLFPIERLIRSPQPLQRNEDRRIWSDKWYSKVTAAPFSELGSPGFYWDGGRSKICRRSQYGQWVQQLHTTE</sequence>
<accession>A0A166LPA9</accession>
<feature type="transmembrane region" description="Helical" evidence="6">
    <location>
        <begin position="263"/>
        <end position="284"/>
    </location>
</feature>
<dbReference type="PANTHER" id="PTHR33048:SF108">
    <property type="entry name" value="INTEGRAL MEMBRANE PROTEIN"/>
    <property type="match status" value="1"/>
</dbReference>
<feature type="transmembrane region" description="Helical" evidence="6">
    <location>
        <begin position="112"/>
        <end position="131"/>
    </location>
</feature>
<evidence type="ECO:0000313" key="9">
    <source>
        <dbReference type="Proteomes" id="UP000076552"/>
    </source>
</evidence>
<protein>
    <submittedName>
        <fullName evidence="8">Integral membrane protein</fullName>
    </submittedName>
</protein>
<keyword evidence="2 6" id="KW-0812">Transmembrane</keyword>
<evidence type="ECO:0000256" key="1">
    <source>
        <dbReference type="ARBA" id="ARBA00004141"/>
    </source>
</evidence>
<proteinExistence type="inferred from homology"/>
<evidence type="ECO:0000313" key="8">
    <source>
        <dbReference type="EMBL" id="KZL63776.1"/>
    </source>
</evidence>
<evidence type="ECO:0000256" key="2">
    <source>
        <dbReference type="ARBA" id="ARBA00022692"/>
    </source>
</evidence>
<dbReference type="InterPro" id="IPR049326">
    <property type="entry name" value="Rhodopsin_dom_fungi"/>
</dbReference>
<dbReference type="Pfam" id="PF20684">
    <property type="entry name" value="Fung_rhodopsin"/>
    <property type="match status" value="1"/>
</dbReference>
<keyword evidence="4 6" id="KW-0472">Membrane</keyword>
<evidence type="ECO:0000256" key="4">
    <source>
        <dbReference type="ARBA" id="ARBA00023136"/>
    </source>
</evidence>
<evidence type="ECO:0000256" key="5">
    <source>
        <dbReference type="ARBA" id="ARBA00038359"/>
    </source>
</evidence>
<evidence type="ECO:0000259" key="7">
    <source>
        <dbReference type="Pfam" id="PF20684"/>
    </source>
</evidence>
<feature type="transmembrane region" description="Helical" evidence="6">
    <location>
        <begin position="30"/>
        <end position="50"/>
    </location>
</feature>
<dbReference type="InterPro" id="IPR052337">
    <property type="entry name" value="SAT4-like"/>
</dbReference>
<feature type="transmembrane region" description="Helical" evidence="6">
    <location>
        <begin position="185"/>
        <end position="211"/>
    </location>
</feature>
<name>A0A166LPA9_9PEZI</name>
<dbReference type="AlphaFoldDB" id="A0A166LPA9"/>
<comment type="subcellular location">
    <subcellularLocation>
        <location evidence="1">Membrane</location>
        <topology evidence="1">Multi-pass membrane protein</topology>
    </subcellularLocation>
</comment>
<feature type="transmembrane region" description="Helical" evidence="6">
    <location>
        <begin position="223"/>
        <end position="243"/>
    </location>
</feature>
<organism evidence="8 9">
    <name type="scientific">Colletotrichum tofieldiae</name>
    <dbReference type="NCBI Taxonomy" id="708197"/>
    <lineage>
        <taxon>Eukaryota</taxon>
        <taxon>Fungi</taxon>
        <taxon>Dikarya</taxon>
        <taxon>Ascomycota</taxon>
        <taxon>Pezizomycotina</taxon>
        <taxon>Sordariomycetes</taxon>
        <taxon>Hypocreomycetidae</taxon>
        <taxon>Glomerellales</taxon>
        <taxon>Glomerellaceae</taxon>
        <taxon>Colletotrichum</taxon>
        <taxon>Colletotrichum spaethianum species complex</taxon>
    </lineage>
</organism>
<dbReference type="PANTHER" id="PTHR33048">
    <property type="entry name" value="PTH11-LIKE INTEGRAL MEMBRANE PROTEIN (AFU_ORTHOLOGUE AFUA_5G11245)"/>
    <property type="match status" value="1"/>
</dbReference>
<gene>
    <name evidence="8" type="ORF">CT0861_11182</name>
</gene>
<dbReference type="EMBL" id="LFIV01000320">
    <property type="protein sequence ID" value="KZL63776.1"/>
    <property type="molecule type" value="Genomic_DNA"/>
</dbReference>
<comment type="similarity">
    <text evidence="5">Belongs to the SAT4 family.</text>
</comment>
<keyword evidence="9" id="KW-1185">Reference proteome</keyword>
<comment type="caution">
    <text evidence="8">The sequence shown here is derived from an EMBL/GenBank/DDBJ whole genome shotgun (WGS) entry which is preliminary data.</text>
</comment>
<keyword evidence="3 6" id="KW-1133">Transmembrane helix</keyword>